<accession>A0A1T4UTN0</accession>
<name>A0A1T4UTN0_9GAMM</name>
<dbReference type="RefSeq" id="WP_080176372.1">
    <property type="nucleotide sequence ID" value="NZ_AP024854.1"/>
</dbReference>
<evidence type="ECO:0000313" key="1">
    <source>
        <dbReference type="EMBL" id="SKA56052.1"/>
    </source>
</evidence>
<dbReference type="OrthoDB" id="4070623at2"/>
<dbReference type="SUPFAM" id="SSF69279">
    <property type="entry name" value="Phage tail proteins"/>
    <property type="match status" value="1"/>
</dbReference>
<evidence type="ECO:0000313" key="2">
    <source>
        <dbReference type="Proteomes" id="UP000191116"/>
    </source>
</evidence>
<dbReference type="Proteomes" id="UP000191116">
    <property type="component" value="Unassembled WGS sequence"/>
</dbReference>
<dbReference type="AlphaFoldDB" id="A0A1T4UTN0"/>
<dbReference type="EMBL" id="FUWP01000033">
    <property type="protein sequence ID" value="SKA56052.1"/>
    <property type="molecule type" value="Genomic_DNA"/>
</dbReference>
<reference evidence="1 2" key="1">
    <citation type="submission" date="2017-02" db="EMBL/GenBank/DDBJ databases">
        <authorList>
            <person name="Peterson S.W."/>
        </authorList>
    </citation>
    <scope>NUCLEOTIDE SEQUENCE [LARGE SCALE GENOMIC DNA]</scope>
    <source>
        <strain evidence="1 2">CECT 9189</strain>
    </source>
</reference>
<protein>
    <submittedName>
        <fullName evidence="1">Phage late control gene D protein (GPD)</fullName>
    </submittedName>
</protein>
<proteinExistence type="predicted"/>
<gene>
    <name evidence="1" type="ORF">CZ814_03697</name>
</gene>
<organism evidence="1 2">
    <name type="scientific">Photobacterium toruni</name>
    <dbReference type="NCBI Taxonomy" id="1935446"/>
    <lineage>
        <taxon>Bacteria</taxon>
        <taxon>Pseudomonadati</taxon>
        <taxon>Pseudomonadota</taxon>
        <taxon>Gammaproteobacteria</taxon>
        <taxon>Vibrionales</taxon>
        <taxon>Vibrionaceae</taxon>
        <taxon>Photobacterium</taxon>
    </lineage>
</organism>
<sequence length="324" mass="35839">MFYLIGNNADLILDRLKSWRLNDGNGTEGDNVTLVVSSDDVDGLPAKGERYSVRLGDVVRDSFQISKRSVSLYPREITLVLTVAPFSIKDESGYRERKSCSWDKTTVGQIVYDCLTPHGFDVFVHPRLQKIEIEHIDRSDESTPAFMNRLAKSYDAIAKPVEGRFIFVPIGEQRSASGKNIKSVTLSLPIVNHPGNSDFVNVSAELDGRQDFNGVKAFYSSTADGSRQQVKVGSKPFKSLGKDKNTKKEAEQACAAELRKMQRQGRKISIEAPPNPTIFAEGLVLLDDTFPRAFKGQCSVDQVSFSGQGLQPNRMSIQATLIGE</sequence>